<evidence type="ECO:0000256" key="1">
    <source>
        <dbReference type="SAM" id="MobiDB-lite"/>
    </source>
</evidence>
<dbReference type="Proteomes" id="UP001347796">
    <property type="component" value="Unassembled WGS sequence"/>
</dbReference>
<dbReference type="SUPFAM" id="SSF56672">
    <property type="entry name" value="DNA/RNA polymerases"/>
    <property type="match status" value="1"/>
</dbReference>
<dbReference type="InterPro" id="IPR052055">
    <property type="entry name" value="Hepadnavirus_pol/RT"/>
</dbReference>
<dbReference type="PROSITE" id="PS50878">
    <property type="entry name" value="RT_POL"/>
    <property type="match status" value="1"/>
</dbReference>
<feature type="region of interest" description="Disordered" evidence="1">
    <location>
        <begin position="86"/>
        <end position="105"/>
    </location>
</feature>
<gene>
    <name evidence="3" type="ORF">SNE40_013160</name>
</gene>
<dbReference type="AlphaFoldDB" id="A0AAN8PKR5"/>
<sequence length="484" mass="55922">MNTFLFGGDTSKRLDDIEKTNKVVRKAMRGGGANFNYLNNYGGNRYMSMRGYTGARRRPVFRQHPYSRGGRGQYRPNMNYGTGRRFYDGNNNNGNKKKPIDGNTSGNEHEVCMPIMIQKPKSGFNIHELCLKDRNVFKAGRLRFFLSNWEKLTSDPTILDTVAHSHIELYDDEINCTFRKTFVNQKEEIIIDQELSRLLDMGVIEQADHSQGEFISPIFIRPKKDGKFRLILNLKRFNQNVEYHHFKMESVHSAIKLMKPKCYMASIDLCDAYYGVSVAEEHRKFLRFIWSDSVFQFTCFPNGLACCPRKFTKLLKPVFCTLKQAGYVNVPYIDDSYLQADSAQECWDNVVKTIDLLQSVGFIIHPNKSHFIPSQKVIFLGFVLDSVNMTVKLTDEKAIYLKNICIVTLNHYESIKLRDVAKTLGLMIASSPGVELAKLYYHSLENFKIDALKECKGDFDRHVKIPEYVILDINWWIDNITSTF</sequence>
<dbReference type="EMBL" id="JAZGQO010000009">
    <property type="protein sequence ID" value="KAK6178364.1"/>
    <property type="molecule type" value="Genomic_DNA"/>
</dbReference>
<proteinExistence type="predicted"/>
<dbReference type="InterPro" id="IPR043502">
    <property type="entry name" value="DNA/RNA_pol_sf"/>
</dbReference>
<evidence type="ECO:0000259" key="2">
    <source>
        <dbReference type="PROSITE" id="PS50878"/>
    </source>
</evidence>
<dbReference type="InterPro" id="IPR043128">
    <property type="entry name" value="Rev_trsase/Diguanyl_cyclase"/>
</dbReference>
<dbReference type="Gene3D" id="3.30.70.270">
    <property type="match status" value="1"/>
</dbReference>
<dbReference type="Gene3D" id="3.10.10.10">
    <property type="entry name" value="HIV Type 1 Reverse Transcriptase, subunit A, domain 1"/>
    <property type="match status" value="1"/>
</dbReference>
<dbReference type="PANTHER" id="PTHR33050:SF7">
    <property type="entry name" value="RIBONUCLEASE H"/>
    <property type="match status" value="1"/>
</dbReference>
<evidence type="ECO:0000313" key="3">
    <source>
        <dbReference type="EMBL" id="KAK6178364.1"/>
    </source>
</evidence>
<dbReference type="PANTHER" id="PTHR33050">
    <property type="entry name" value="REVERSE TRANSCRIPTASE DOMAIN-CONTAINING PROTEIN"/>
    <property type="match status" value="1"/>
</dbReference>
<dbReference type="Pfam" id="PF00078">
    <property type="entry name" value="RVT_1"/>
    <property type="match status" value="1"/>
</dbReference>
<comment type="caution">
    <text evidence="3">The sequence shown here is derived from an EMBL/GenBank/DDBJ whole genome shotgun (WGS) entry which is preliminary data.</text>
</comment>
<keyword evidence="4" id="KW-1185">Reference proteome</keyword>
<organism evidence="3 4">
    <name type="scientific">Patella caerulea</name>
    <name type="common">Rayed Mediterranean limpet</name>
    <dbReference type="NCBI Taxonomy" id="87958"/>
    <lineage>
        <taxon>Eukaryota</taxon>
        <taxon>Metazoa</taxon>
        <taxon>Spiralia</taxon>
        <taxon>Lophotrochozoa</taxon>
        <taxon>Mollusca</taxon>
        <taxon>Gastropoda</taxon>
        <taxon>Patellogastropoda</taxon>
        <taxon>Patelloidea</taxon>
        <taxon>Patellidae</taxon>
        <taxon>Patella</taxon>
    </lineage>
</organism>
<name>A0AAN8PKR5_PATCE</name>
<protein>
    <recommendedName>
        <fullName evidence="2">Reverse transcriptase domain-containing protein</fullName>
    </recommendedName>
</protein>
<reference evidence="3 4" key="1">
    <citation type="submission" date="2024-01" db="EMBL/GenBank/DDBJ databases">
        <title>The genome of the rayed Mediterranean limpet Patella caerulea (Linnaeus, 1758).</title>
        <authorList>
            <person name="Anh-Thu Weber A."/>
            <person name="Halstead-Nussloch G."/>
        </authorList>
    </citation>
    <scope>NUCLEOTIDE SEQUENCE [LARGE SCALE GENOMIC DNA]</scope>
    <source>
        <strain evidence="3">AATW-2023a</strain>
        <tissue evidence="3">Whole specimen</tissue>
    </source>
</reference>
<accession>A0AAN8PKR5</accession>
<feature type="domain" description="Reverse transcriptase" evidence="2">
    <location>
        <begin position="202"/>
        <end position="384"/>
    </location>
</feature>
<dbReference type="InterPro" id="IPR000477">
    <property type="entry name" value="RT_dom"/>
</dbReference>
<evidence type="ECO:0000313" key="4">
    <source>
        <dbReference type="Proteomes" id="UP001347796"/>
    </source>
</evidence>